<evidence type="ECO:0000313" key="1">
    <source>
        <dbReference type="EMBL" id="CEM47032.1"/>
    </source>
</evidence>
<accession>A0A0G4HS00</accession>
<organism evidence="1">
    <name type="scientific">Chromera velia CCMP2878</name>
    <dbReference type="NCBI Taxonomy" id="1169474"/>
    <lineage>
        <taxon>Eukaryota</taxon>
        <taxon>Sar</taxon>
        <taxon>Alveolata</taxon>
        <taxon>Colpodellida</taxon>
        <taxon>Chromeraceae</taxon>
        <taxon>Chromera</taxon>
    </lineage>
</organism>
<reference evidence="1" key="1">
    <citation type="submission" date="2014-11" db="EMBL/GenBank/DDBJ databases">
        <authorList>
            <person name="Otto D Thomas"/>
            <person name="Naeem Raeece"/>
        </authorList>
    </citation>
    <scope>NUCLEOTIDE SEQUENCE</scope>
</reference>
<name>A0A0G4HS00_9ALVE</name>
<dbReference type="PhylomeDB" id="A0A0G4HS00"/>
<protein>
    <submittedName>
        <fullName evidence="1">Uncharacterized protein</fullName>
    </submittedName>
</protein>
<proteinExistence type="predicted"/>
<gene>
    <name evidence="1" type="ORF">Cvel_8147</name>
</gene>
<dbReference type="VEuPathDB" id="CryptoDB:Cvel_8147"/>
<sequence length="268" mass="30051">MPKLPKKGGAVREGCGAADHGEAEFGDNETLRKVYSVMKVNAEIIHRLQQVGNKQVVLGWDLHVTFSSGKFAVKQIATDAQTAQQIVSQFVPECELIPIEDLFNDKLNFQCRKFNDLARLNGEMWRVAKKYEMFEGSSRSEKVLQDWLENFNRLMVALGTLETKLQDATVDSKRYKQTTDTLVRMNRELAALAREEEKQPKKETANMTWCDGCSMHVTYQPGAAWYSAMSCGHAFRGAQPGPRLKSGQWNGQSTCVFSMTARNGADAS</sequence>
<dbReference type="EMBL" id="CDMZ01003619">
    <property type="protein sequence ID" value="CEM47032.1"/>
    <property type="molecule type" value="Genomic_DNA"/>
</dbReference>
<dbReference type="AlphaFoldDB" id="A0A0G4HS00"/>